<dbReference type="AlphaFoldDB" id="A0A974XNP5"/>
<protein>
    <submittedName>
        <fullName evidence="4">Transporter substrate-binding domain-containing protein</fullName>
    </submittedName>
</protein>
<dbReference type="PANTHER" id="PTHR35936:SF25">
    <property type="entry name" value="ABC TRANSPORTER SUBSTRATE-BINDING PROTEIN"/>
    <property type="match status" value="1"/>
</dbReference>
<evidence type="ECO:0000259" key="3">
    <source>
        <dbReference type="Pfam" id="PF00497"/>
    </source>
</evidence>
<keyword evidence="5" id="KW-1185">Reference proteome</keyword>
<feature type="domain" description="Solute-binding protein family 3/N-terminal" evidence="3">
    <location>
        <begin position="32"/>
        <end position="244"/>
    </location>
</feature>
<comment type="similarity">
    <text evidence="1">Belongs to the bacterial solute-binding protein 3 family.</text>
</comment>
<evidence type="ECO:0000313" key="5">
    <source>
        <dbReference type="Proteomes" id="UP000663281"/>
    </source>
</evidence>
<gene>
    <name evidence="4" type="ORF">JYB88_04610</name>
</gene>
<dbReference type="InterPro" id="IPR001638">
    <property type="entry name" value="Solute-binding_3/MltF_N"/>
</dbReference>
<dbReference type="KEGG" id="scyp:JYB88_04610"/>
<dbReference type="Gene3D" id="3.40.190.10">
    <property type="entry name" value="Periplasmic binding protein-like II"/>
    <property type="match status" value="2"/>
</dbReference>
<dbReference type="Pfam" id="PF00497">
    <property type="entry name" value="SBP_bac_3"/>
    <property type="match status" value="1"/>
</dbReference>
<proteinExistence type="inferred from homology"/>
<evidence type="ECO:0000256" key="1">
    <source>
        <dbReference type="ARBA" id="ARBA00010333"/>
    </source>
</evidence>
<name>A0A974XNP5_9GAMM</name>
<dbReference type="SUPFAM" id="SSF53850">
    <property type="entry name" value="Periplasmic binding protein-like II"/>
    <property type="match status" value="1"/>
</dbReference>
<dbReference type="Proteomes" id="UP000663281">
    <property type="component" value="Chromosome"/>
</dbReference>
<dbReference type="EMBL" id="CP071504">
    <property type="protein sequence ID" value="QSX31780.1"/>
    <property type="molecule type" value="Genomic_DNA"/>
</dbReference>
<reference evidence="4 5" key="1">
    <citation type="submission" date="2021-03" db="EMBL/GenBank/DDBJ databases">
        <title>Novel species identification of genus Shewanella.</title>
        <authorList>
            <person name="Liu G."/>
            <person name="Zhang Q."/>
        </authorList>
    </citation>
    <scope>NUCLEOTIDE SEQUENCE [LARGE SCALE GENOMIC DNA]</scope>
    <source>
        <strain evidence="4 5">FJAT-53726</strain>
    </source>
</reference>
<evidence type="ECO:0000256" key="2">
    <source>
        <dbReference type="ARBA" id="ARBA00022729"/>
    </source>
</evidence>
<organism evidence="4 5">
    <name type="scientific">Shewanella cyperi</name>
    <dbReference type="NCBI Taxonomy" id="2814292"/>
    <lineage>
        <taxon>Bacteria</taxon>
        <taxon>Pseudomonadati</taxon>
        <taxon>Pseudomonadota</taxon>
        <taxon>Gammaproteobacteria</taxon>
        <taxon>Alteromonadales</taxon>
        <taxon>Shewanellaceae</taxon>
        <taxon>Shewanella</taxon>
    </lineage>
</organism>
<dbReference type="PANTHER" id="PTHR35936">
    <property type="entry name" value="MEMBRANE-BOUND LYTIC MUREIN TRANSGLYCOSYLASE F"/>
    <property type="match status" value="1"/>
</dbReference>
<keyword evidence="2" id="KW-0732">Signal</keyword>
<sequence>MDRTTGTVMRIIFLLFLSLLTQAVGANQTSLQLAAEDSWPPFADDAGRGLSHELIKRAFAKSGVKVDSLVVPYSRALMMAEKGQVDGVFNVARQQSTEDRFVFGATPLFVAKASFYEYRQRPLPARDKHLLPVGTVIGVMEGYEYGDEFASLKNLRLLEVSSQQQLINLLLCGRIQGAVMYDLVASQYLKRMGVEDEIVPAFANHESNIYLAFSRTLPAAAELAASLDAGLAELMRDGEYQQLLTELAQ</sequence>
<evidence type="ECO:0000313" key="4">
    <source>
        <dbReference type="EMBL" id="QSX31780.1"/>
    </source>
</evidence>
<accession>A0A974XNP5</accession>